<protein>
    <recommendedName>
        <fullName evidence="4">DUF420 domain-containing protein</fullName>
    </recommendedName>
</protein>
<gene>
    <name evidence="2" type="ORF">EAS64_13565</name>
</gene>
<proteinExistence type="predicted"/>
<dbReference type="AlphaFoldDB" id="A0A6P2C737"/>
<dbReference type="OrthoDB" id="8774535at2"/>
<name>A0A6P2C737_9ACTN</name>
<dbReference type="EMBL" id="RPFW01000002">
    <property type="protein sequence ID" value="TVZ05871.1"/>
    <property type="molecule type" value="Genomic_DNA"/>
</dbReference>
<dbReference type="InterPro" id="IPR045382">
    <property type="entry name" value="DUF6529"/>
</dbReference>
<feature type="transmembrane region" description="Helical" evidence="1">
    <location>
        <begin position="153"/>
        <end position="176"/>
    </location>
</feature>
<organism evidence="2 3">
    <name type="scientific">Trebonia kvetii</name>
    <dbReference type="NCBI Taxonomy" id="2480626"/>
    <lineage>
        <taxon>Bacteria</taxon>
        <taxon>Bacillati</taxon>
        <taxon>Actinomycetota</taxon>
        <taxon>Actinomycetes</taxon>
        <taxon>Streptosporangiales</taxon>
        <taxon>Treboniaceae</taxon>
        <taxon>Trebonia</taxon>
    </lineage>
</organism>
<feature type="transmembrane region" description="Helical" evidence="1">
    <location>
        <begin position="53"/>
        <end position="76"/>
    </location>
</feature>
<dbReference type="Proteomes" id="UP000460272">
    <property type="component" value="Unassembled WGS sequence"/>
</dbReference>
<feature type="transmembrane region" description="Helical" evidence="1">
    <location>
        <begin position="97"/>
        <end position="116"/>
    </location>
</feature>
<dbReference type="Pfam" id="PF20139">
    <property type="entry name" value="DUF6529"/>
    <property type="match status" value="1"/>
</dbReference>
<keyword evidence="3" id="KW-1185">Reference proteome</keyword>
<evidence type="ECO:0008006" key="4">
    <source>
        <dbReference type="Google" id="ProtNLM"/>
    </source>
</evidence>
<feature type="transmembrane region" description="Helical" evidence="1">
    <location>
        <begin position="122"/>
        <end position="141"/>
    </location>
</feature>
<sequence>MDPVQPATSAGLLVVPALVGCLVALTLGIYGRLHSPTGVAVDIAGFSSPGTVKAWLASAAVVFALVQVGSSLVMYGKVPWIAAPSWIGVLHRWSGRIAFILTVPVVVHCLYALGFQTYNVRVLVHSIAGCLFFGTFTVKMLSLTRRGMPGWVLPLLGGAVFALLVLLWFTSAFWFFSVFGFRR</sequence>
<evidence type="ECO:0000313" key="2">
    <source>
        <dbReference type="EMBL" id="TVZ05871.1"/>
    </source>
</evidence>
<accession>A0A6P2C737</accession>
<keyword evidence="1" id="KW-1133">Transmembrane helix</keyword>
<keyword evidence="1" id="KW-0472">Membrane</keyword>
<reference evidence="2 3" key="1">
    <citation type="submission" date="2018-11" db="EMBL/GenBank/DDBJ databases">
        <title>Trebonia kvetii gen.nov., sp.nov., a novel acidophilic actinobacterium, and proposal of the new actinobacterial family Treboniaceae fam. nov.</title>
        <authorList>
            <person name="Rapoport D."/>
            <person name="Sagova-Mareckova M."/>
            <person name="Sedlacek I."/>
            <person name="Provaznik J."/>
            <person name="Kralova S."/>
            <person name="Pavlinic D."/>
            <person name="Benes V."/>
            <person name="Kopecky J."/>
        </authorList>
    </citation>
    <scope>NUCLEOTIDE SEQUENCE [LARGE SCALE GENOMIC DNA]</scope>
    <source>
        <strain evidence="2 3">15Tr583</strain>
    </source>
</reference>
<comment type="caution">
    <text evidence="2">The sequence shown here is derived from an EMBL/GenBank/DDBJ whole genome shotgun (WGS) entry which is preliminary data.</text>
</comment>
<evidence type="ECO:0000256" key="1">
    <source>
        <dbReference type="SAM" id="Phobius"/>
    </source>
</evidence>
<feature type="transmembrane region" description="Helical" evidence="1">
    <location>
        <begin position="12"/>
        <end position="33"/>
    </location>
</feature>
<evidence type="ECO:0000313" key="3">
    <source>
        <dbReference type="Proteomes" id="UP000460272"/>
    </source>
</evidence>
<keyword evidence="1" id="KW-0812">Transmembrane</keyword>